<gene>
    <name evidence="4" type="ORF">RM519_02205</name>
</gene>
<proteinExistence type="predicted"/>
<sequence length="783" mass="90854">MKKYLALLFITISTLIFAQSSNQSELSLDNIMKGNEFIGVQPSGIFWSENSKTIYFKWNPDAEPNSSLYKYELSAKKISKVSIDEERSLMNTRDYDYSSDKSKKVYVKHGDVYLYDAATNSSKELIITFDAYESGVSFAPDNKSIIFKRENNLFRFDLDNGQIAQLTNFKTGSKKKKNRTSEQDQWLKEQQYDLFEVLQDRKERKDLSNEHSEALRVQRPKEIYLNGKYLSNITIGENGKYIAYRLSEYPKNKNTMTPHFVSESGYTTEQRTRSKVGGKRPSYELWIYNYEKDSTYKVDVSSLTGIYNKPLYLKEYEDDFIPNYEEPKSISFSSPVNSKNGEYTILEMNSDDNKERWIAQIDFKNGKLIELDHQHDEAWISGPGISGRNIGWLDDETVYYQSEETGYSHLYKINLNSKKIKALTKGNWEVLSVSKTKDGEGLFIVTNEVHPGEYHLYRLNLKNLKREKLTNQTGNNEITISPDEQHFAVRYSYSNKPWELYLLANEDKAKEKQLTESTTEEFNSYNWRAAENITFKAEDGIEVHARMYTPDSGAEGKPLVVFVHGAGYLQNAHKWWSTYYREYMFHNYLVDNGYVVLDIDYRASKGYGRDFRTGIYRHMGGKDMSDQVDGVKHLVDKYGVDKDKVGIYGGSYGGFITIMGMFNYPEIFQSGAAIRSVTDWAHYNHGYTSNILNTPMSDPKAFERSSPINFADGLEGRLLMLHGMVDDNVHFQDVVRLTQKLIELKKDNWDNVLYPVERHGFIESSSWTDEYKRIYKLFEDTLK</sequence>
<dbReference type="Gene3D" id="2.140.10.30">
    <property type="entry name" value="Dipeptidylpeptidase IV, N-terminal domain"/>
    <property type="match status" value="2"/>
</dbReference>
<feature type="domain" description="Peptidase S9 prolyl oligopeptidase catalytic" evidence="2">
    <location>
        <begin position="588"/>
        <end position="782"/>
    </location>
</feature>
<evidence type="ECO:0000259" key="3">
    <source>
        <dbReference type="Pfam" id="PF00930"/>
    </source>
</evidence>
<dbReference type="RefSeq" id="WP_311591870.1">
    <property type="nucleotide sequence ID" value="NZ_JAVRHV010000001.1"/>
</dbReference>
<feature type="chain" id="PRO_5045920875" evidence="1">
    <location>
        <begin position="19"/>
        <end position="783"/>
    </location>
</feature>
<protein>
    <submittedName>
        <fullName evidence="4">Prolyl oligopeptidase family serine peptidase</fullName>
    </submittedName>
</protein>
<dbReference type="PANTHER" id="PTHR11731:SF193">
    <property type="entry name" value="DIPEPTIDYL PEPTIDASE 9"/>
    <property type="match status" value="1"/>
</dbReference>
<dbReference type="SUPFAM" id="SSF53474">
    <property type="entry name" value="alpha/beta-Hydrolases"/>
    <property type="match status" value="1"/>
</dbReference>
<dbReference type="InterPro" id="IPR002469">
    <property type="entry name" value="Peptidase_S9B_N"/>
</dbReference>
<evidence type="ECO:0000256" key="1">
    <source>
        <dbReference type="SAM" id="SignalP"/>
    </source>
</evidence>
<name>A0ABU2Y1F5_9FLAO</name>
<dbReference type="InterPro" id="IPR001375">
    <property type="entry name" value="Peptidase_S9_cat"/>
</dbReference>
<keyword evidence="1" id="KW-0732">Signal</keyword>
<feature type="domain" description="Dipeptidylpeptidase IV N-terminal" evidence="3">
    <location>
        <begin position="240"/>
        <end position="498"/>
    </location>
</feature>
<dbReference type="InterPro" id="IPR050278">
    <property type="entry name" value="Serine_Prot_S9B/DPPIV"/>
</dbReference>
<dbReference type="SUPFAM" id="SSF82171">
    <property type="entry name" value="DPP6 N-terminal domain-like"/>
    <property type="match status" value="1"/>
</dbReference>
<evidence type="ECO:0000259" key="2">
    <source>
        <dbReference type="Pfam" id="PF00326"/>
    </source>
</evidence>
<comment type="caution">
    <text evidence="4">The sequence shown here is derived from an EMBL/GenBank/DDBJ whole genome shotgun (WGS) entry which is preliminary data.</text>
</comment>
<evidence type="ECO:0000313" key="5">
    <source>
        <dbReference type="Proteomes" id="UP001252186"/>
    </source>
</evidence>
<dbReference type="PANTHER" id="PTHR11731">
    <property type="entry name" value="PROTEASE FAMILY S9B,C DIPEPTIDYL-PEPTIDASE IV-RELATED"/>
    <property type="match status" value="1"/>
</dbReference>
<dbReference type="Proteomes" id="UP001252186">
    <property type="component" value="Unassembled WGS sequence"/>
</dbReference>
<organism evidence="4 5">
    <name type="scientific">Urechidicola vernalis</name>
    <dbReference type="NCBI Taxonomy" id="3075600"/>
    <lineage>
        <taxon>Bacteria</taxon>
        <taxon>Pseudomonadati</taxon>
        <taxon>Bacteroidota</taxon>
        <taxon>Flavobacteriia</taxon>
        <taxon>Flavobacteriales</taxon>
        <taxon>Flavobacteriaceae</taxon>
        <taxon>Urechidicola</taxon>
    </lineage>
</organism>
<dbReference type="Gene3D" id="3.40.50.1820">
    <property type="entry name" value="alpha/beta hydrolase"/>
    <property type="match status" value="1"/>
</dbReference>
<reference evidence="4 5" key="1">
    <citation type="submission" date="2023-09" db="EMBL/GenBank/DDBJ databases">
        <authorList>
            <person name="Rey-Velasco X."/>
        </authorList>
    </citation>
    <scope>NUCLEOTIDE SEQUENCE [LARGE SCALE GENOMIC DNA]</scope>
    <source>
        <strain evidence="4 5">P050</strain>
    </source>
</reference>
<dbReference type="Pfam" id="PF00326">
    <property type="entry name" value="Peptidase_S9"/>
    <property type="match status" value="1"/>
</dbReference>
<evidence type="ECO:0000313" key="4">
    <source>
        <dbReference type="EMBL" id="MDT0552048.1"/>
    </source>
</evidence>
<dbReference type="Pfam" id="PF00930">
    <property type="entry name" value="DPPIV_N"/>
    <property type="match status" value="1"/>
</dbReference>
<keyword evidence="5" id="KW-1185">Reference proteome</keyword>
<dbReference type="InterPro" id="IPR029058">
    <property type="entry name" value="AB_hydrolase_fold"/>
</dbReference>
<accession>A0ABU2Y1F5</accession>
<feature type="signal peptide" evidence="1">
    <location>
        <begin position="1"/>
        <end position="18"/>
    </location>
</feature>
<dbReference type="EMBL" id="JAVRHV010000001">
    <property type="protein sequence ID" value="MDT0552048.1"/>
    <property type="molecule type" value="Genomic_DNA"/>
</dbReference>